<evidence type="ECO:0000256" key="1">
    <source>
        <dbReference type="SAM" id="SignalP"/>
    </source>
</evidence>
<reference evidence="2 3" key="1">
    <citation type="submission" date="2018-06" db="EMBL/GenBank/DDBJ databases">
        <title>Spirosoma sp. HMF3257 Genome sequencing and assembly.</title>
        <authorList>
            <person name="Kang H."/>
            <person name="Cha I."/>
            <person name="Kim H."/>
            <person name="Kang J."/>
            <person name="Joh K."/>
        </authorList>
    </citation>
    <scope>NUCLEOTIDE SEQUENCE [LARGE SCALE GENOMIC DNA]</scope>
    <source>
        <strain evidence="2 3">HMF3257</strain>
    </source>
</reference>
<dbReference type="Proteomes" id="UP000249016">
    <property type="component" value="Unassembled WGS sequence"/>
</dbReference>
<protein>
    <recommendedName>
        <fullName evidence="4">Pectate lyase superfamily protein domain-containing protein</fullName>
    </recommendedName>
</protein>
<proteinExistence type="predicted"/>
<keyword evidence="1" id="KW-0732">Signal</keyword>
<evidence type="ECO:0000313" key="2">
    <source>
        <dbReference type="EMBL" id="RAI76781.1"/>
    </source>
</evidence>
<dbReference type="InterPro" id="IPR011050">
    <property type="entry name" value="Pectin_lyase_fold/virulence"/>
</dbReference>
<evidence type="ECO:0000313" key="3">
    <source>
        <dbReference type="Proteomes" id="UP000249016"/>
    </source>
</evidence>
<dbReference type="OrthoDB" id="952859at2"/>
<sequence>MKKLLFLLLLTSSAIAQVGIATKDVKQLDNALFVRPKVLTISQLRTGSDTAPSLLITNKGQEGMFYLDPLDTSSSDNTGTILVNAIGKRYKRPSVGKLTFSWFGGTPAALTSPDNTAALQKAVNTQAKTGEPIIITTAGTYSFSNTITKAQSFTGLSIEAVDGTVFSYTGISGSAPLLKIVGGSGALTRSVISNITFNGNAKSVAIEIAGQCGQRISKCTFNHNLVGIRFHNEASKSFTEHCVGEDCIFNSNCKVVLHYKITSGNFSMHGNGLSGRNLINTTASTVIQVDDGTLPYNCPLNAQIWTHKGSCVLIQNNNTQSFKPTFFGQITVELFPPSDLTLAAGKLPTYFAGSVVSNGDLITGGNMVICESAVYKPNGTVVTHGARYNAAIPLTTGLNKLQSVPTKQGSYFVTVLIIGPNYDYRYLIQIQNEGSGNAGFLTTLSNQRSFNSAGWGAPTLAVDEIGNLLISNTHFPSSGLPPG</sequence>
<name>A0A327NMW5_9BACT</name>
<dbReference type="AlphaFoldDB" id="A0A327NMW5"/>
<dbReference type="Gene3D" id="2.160.20.10">
    <property type="entry name" value="Single-stranded right-handed beta-helix, Pectin lyase-like"/>
    <property type="match status" value="1"/>
</dbReference>
<feature type="signal peptide" evidence="1">
    <location>
        <begin position="1"/>
        <end position="16"/>
    </location>
</feature>
<accession>A0A327NMW5</accession>
<comment type="caution">
    <text evidence="2">The sequence shown here is derived from an EMBL/GenBank/DDBJ whole genome shotgun (WGS) entry which is preliminary data.</text>
</comment>
<organism evidence="2 3">
    <name type="scientific">Spirosoma telluris</name>
    <dbReference type="NCBI Taxonomy" id="2183553"/>
    <lineage>
        <taxon>Bacteria</taxon>
        <taxon>Pseudomonadati</taxon>
        <taxon>Bacteroidota</taxon>
        <taxon>Cytophagia</taxon>
        <taxon>Cytophagales</taxon>
        <taxon>Cytophagaceae</taxon>
        <taxon>Spirosoma</taxon>
    </lineage>
</organism>
<dbReference type="EMBL" id="QLII01000001">
    <property type="protein sequence ID" value="RAI76781.1"/>
    <property type="molecule type" value="Genomic_DNA"/>
</dbReference>
<dbReference type="SUPFAM" id="SSF51126">
    <property type="entry name" value="Pectin lyase-like"/>
    <property type="match status" value="1"/>
</dbReference>
<dbReference type="RefSeq" id="WP_111346766.1">
    <property type="nucleotide sequence ID" value="NZ_QLII01000001.1"/>
</dbReference>
<evidence type="ECO:0008006" key="4">
    <source>
        <dbReference type="Google" id="ProtNLM"/>
    </source>
</evidence>
<feature type="chain" id="PRO_5016268598" description="Pectate lyase superfamily protein domain-containing protein" evidence="1">
    <location>
        <begin position="17"/>
        <end position="483"/>
    </location>
</feature>
<dbReference type="InterPro" id="IPR012334">
    <property type="entry name" value="Pectin_lyas_fold"/>
</dbReference>
<gene>
    <name evidence="2" type="ORF">HMF3257_26140</name>
</gene>
<keyword evidence="3" id="KW-1185">Reference proteome</keyword>